<dbReference type="InterPro" id="IPR036661">
    <property type="entry name" value="Luciferase-like_sf"/>
</dbReference>
<protein>
    <recommendedName>
        <fullName evidence="2">Luciferase-like domain-containing protein</fullName>
    </recommendedName>
</protein>
<dbReference type="SUPFAM" id="SSF51679">
    <property type="entry name" value="Bacterial luciferase-like"/>
    <property type="match status" value="1"/>
</dbReference>
<evidence type="ECO:0000256" key="1">
    <source>
        <dbReference type="ARBA" id="ARBA00023002"/>
    </source>
</evidence>
<proteinExistence type="predicted"/>
<dbReference type="GO" id="GO:0016705">
    <property type="term" value="F:oxidoreductase activity, acting on paired donors, with incorporation or reduction of molecular oxygen"/>
    <property type="evidence" value="ECO:0007669"/>
    <property type="project" value="InterPro"/>
</dbReference>
<evidence type="ECO:0000259" key="2">
    <source>
        <dbReference type="Pfam" id="PF00296"/>
    </source>
</evidence>
<dbReference type="EMBL" id="UINC01046198">
    <property type="protein sequence ID" value="SVB53899.1"/>
    <property type="molecule type" value="Genomic_DNA"/>
</dbReference>
<dbReference type="InterPro" id="IPR050564">
    <property type="entry name" value="F420-G6PD/mer"/>
</dbReference>
<dbReference type="PANTHER" id="PTHR43244">
    <property type="match status" value="1"/>
</dbReference>
<dbReference type="Pfam" id="PF00296">
    <property type="entry name" value="Bac_luciferase"/>
    <property type="match status" value="1"/>
</dbReference>
<reference evidence="3" key="1">
    <citation type="submission" date="2018-05" db="EMBL/GenBank/DDBJ databases">
        <authorList>
            <person name="Lanie J.A."/>
            <person name="Ng W.-L."/>
            <person name="Kazmierczak K.M."/>
            <person name="Andrzejewski T.M."/>
            <person name="Davidsen T.M."/>
            <person name="Wayne K.J."/>
            <person name="Tettelin H."/>
            <person name="Glass J.I."/>
            <person name="Rusch D."/>
            <person name="Podicherti R."/>
            <person name="Tsui H.-C.T."/>
            <person name="Winkler M.E."/>
        </authorList>
    </citation>
    <scope>NUCLEOTIDE SEQUENCE</scope>
</reference>
<dbReference type="Gene3D" id="3.20.20.30">
    <property type="entry name" value="Luciferase-like domain"/>
    <property type="match status" value="1"/>
</dbReference>
<dbReference type="PANTHER" id="PTHR43244:SF1">
    <property type="entry name" value="5,10-METHYLENETETRAHYDROMETHANOPTERIN REDUCTASE"/>
    <property type="match status" value="1"/>
</dbReference>
<name>A0A382EU16_9ZZZZ</name>
<gene>
    <name evidence="3" type="ORF">METZ01_LOCUS206753</name>
</gene>
<feature type="domain" description="Luciferase-like" evidence="2">
    <location>
        <begin position="13"/>
        <end position="325"/>
    </location>
</feature>
<dbReference type="InterPro" id="IPR011251">
    <property type="entry name" value="Luciferase-like_dom"/>
</dbReference>
<accession>A0A382EU16</accession>
<sequence length="353" mass="39113">MEFGVSCAKIDEVGFVRHAENLGYDFCWVTDSQMIRSNPWAVLALIAQQTQTIRIGTGVAVPGLRLAPVAANGIATTARLAPGRTFMGIGTGNTAMRTMGQRPTTIKGFAEYIRVVRALLDGEEVDYTLNGVTQPIRFQNTELRYLDLDHHIPIHVAGFGPKAQALAGEMGDGLITGIPRGGTIPWALDNVKAGAERAGRDLDGFFTTALVNMLMLLPGETLASERVIAECGSSIMANVHFLVDWVKETGGDPPDFIKPIWNDYMEFHNQRNADSQHQKLHESHYSYLDPEEARFITPEVIRNFCITGHPEEIVEQLQDLERQGLNAINFIAPLDQQYRMAEDFADKVISRMK</sequence>
<evidence type="ECO:0000313" key="3">
    <source>
        <dbReference type="EMBL" id="SVB53899.1"/>
    </source>
</evidence>
<keyword evidence="1" id="KW-0560">Oxidoreductase</keyword>
<dbReference type="AlphaFoldDB" id="A0A382EU16"/>
<organism evidence="3">
    <name type="scientific">marine metagenome</name>
    <dbReference type="NCBI Taxonomy" id="408172"/>
    <lineage>
        <taxon>unclassified sequences</taxon>
        <taxon>metagenomes</taxon>
        <taxon>ecological metagenomes</taxon>
    </lineage>
</organism>